<dbReference type="InterPro" id="IPR004360">
    <property type="entry name" value="Glyas_Fos-R_dOase_dom"/>
</dbReference>
<dbReference type="GO" id="GO:0018583">
    <property type="term" value="F:biphenyl-2,3-diol 1,2-dioxygenase activity"/>
    <property type="evidence" value="ECO:0007669"/>
    <property type="project" value="UniProtKB-EC"/>
</dbReference>
<dbReference type="PROSITE" id="PS51819">
    <property type="entry name" value="VOC"/>
    <property type="match status" value="2"/>
</dbReference>
<proteinExistence type="predicted"/>
<keyword evidence="2" id="KW-0560">Oxidoreductase</keyword>
<evidence type="ECO:0000313" key="2">
    <source>
        <dbReference type="EMBL" id="AOW79491.1"/>
    </source>
</evidence>
<dbReference type="InterPro" id="IPR029068">
    <property type="entry name" value="Glyas_Bleomycin-R_OHBP_Dase"/>
</dbReference>
<gene>
    <name evidence="2" type="ORF">HTSR_0290</name>
</gene>
<dbReference type="PANTHER" id="PTHR43279">
    <property type="entry name" value="CATECHOL-2,3-DIOXYGENASE"/>
    <property type="match status" value="1"/>
</dbReference>
<dbReference type="SUPFAM" id="SSF54593">
    <property type="entry name" value="Glyoxalase/Bleomycin resistance protein/Dihydroxybiphenyl dioxygenase"/>
    <property type="match status" value="2"/>
</dbReference>
<feature type="domain" description="VOC" evidence="1">
    <location>
        <begin position="166"/>
        <end position="280"/>
    </location>
</feature>
<dbReference type="Pfam" id="PF00903">
    <property type="entry name" value="Glyoxalase"/>
    <property type="match status" value="2"/>
</dbReference>
<feature type="domain" description="VOC" evidence="1">
    <location>
        <begin position="10"/>
        <end position="125"/>
    </location>
</feature>
<dbReference type="RefSeq" id="WP_070364257.1">
    <property type="nucleotide sequence ID" value="NZ_CP016070.1"/>
</dbReference>
<dbReference type="GeneID" id="29828303"/>
<dbReference type="KEGG" id="halh:HTSR_0290"/>
<organism evidence="2 3">
    <name type="scientific">Halodesulfurarchaeum formicicum</name>
    <dbReference type="NCBI Taxonomy" id="1873524"/>
    <lineage>
        <taxon>Archaea</taxon>
        <taxon>Methanobacteriati</taxon>
        <taxon>Methanobacteriota</taxon>
        <taxon>Stenosarchaea group</taxon>
        <taxon>Halobacteria</taxon>
        <taxon>Halobacteriales</taxon>
        <taxon>Halobacteriaceae</taxon>
        <taxon>Halodesulfurarchaeum</taxon>
    </lineage>
</organism>
<dbReference type="Gene3D" id="3.10.180.10">
    <property type="entry name" value="2,3-Dihydroxybiphenyl 1,2-Dioxygenase, domain 1"/>
    <property type="match status" value="2"/>
</dbReference>
<evidence type="ECO:0000313" key="3">
    <source>
        <dbReference type="Proteomes" id="UP000185608"/>
    </source>
</evidence>
<dbReference type="PANTHER" id="PTHR43279:SF1">
    <property type="entry name" value="CATECHOL-2,3-DIOXYGENASE"/>
    <property type="match status" value="1"/>
</dbReference>
<dbReference type="STRING" id="1873524.HSR6_0276"/>
<dbReference type="AlphaFoldDB" id="A0A1D8S2D9"/>
<keyword evidence="2" id="KW-0223">Dioxygenase</keyword>
<reference evidence="2 3" key="1">
    <citation type="submission" date="2016-06" db="EMBL/GenBank/DDBJ databases">
        <title>Discovery of anaerobic lithoheterotrophic haloarchaeon capable of sulfur respiration by hydrogen and formate.</title>
        <authorList>
            <person name="Sorokin D.Y."/>
            <person name="Kublanov I.V."/>
            <person name="Roman P."/>
            <person name="Sinninghe Damste J.S."/>
            <person name="Golyshin P.N."/>
            <person name="Rojo D."/>
            <person name="Ciordia S."/>
            <person name="Mena Md.C."/>
            <person name="Ferrer M."/>
            <person name="Smedile F."/>
            <person name="Messina E."/>
            <person name="La Cono V."/>
            <person name="Yakimov M.M."/>
        </authorList>
    </citation>
    <scope>NUCLEOTIDE SEQUENCE [LARGE SCALE GENOMIC DNA]</scope>
    <source>
        <strain evidence="2 3">HTSR1</strain>
    </source>
</reference>
<accession>A0A1D8S2D9</accession>
<dbReference type="EMBL" id="CP016070">
    <property type="protein sequence ID" value="AOW79491.1"/>
    <property type="molecule type" value="Genomic_DNA"/>
</dbReference>
<protein>
    <submittedName>
        <fullName evidence="2">Glyoxalase/bleomycin resistance protein/dioxygenase</fullName>
        <ecNumber evidence="2">1.13.11.39</ecNumber>
    </submittedName>
</protein>
<dbReference type="EC" id="1.13.11.39" evidence="2"/>
<dbReference type="Proteomes" id="UP000185608">
    <property type="component" value="Chromosome"/>
</dbReference>
<sequence>MTQFLPAQTRPGRLSLAVEDPYAVSSFYQDVVGLDQFGYTESSATLGAGETPLVELTDGSDREPRTDAQAGLYHVAFRYPSREALGAALHRVESLYRLDGATDHGVTHSLYLTDPAGNGVELFVDQPRADWPENEAGEVTMQTQPLDLDALRAAGEPETDAPAGTTIGHFHLEVTDLAGATEFYRDGLGLDISREIGDMARFLAVGDAHHHLGLTTYQERTEPATGRGLDWIEFLTPTEAALEGARERFEAIGVAVESRENGFAVTDPDGIGVRLSLADQ</sequence>
<dbReference type="InterPro" id="IPR037523">
    <property type="entry name" value="VOC_core"/>
</dbReference>
<name>A0A1D8S2D9_9EURY</name>
<evidence type="ECO:0000259" key="1">
    <source>
        <dbReference type="PROSITE" id="PS51819"/>
    </source>
</evidence>